<dbReference type="Proteomes" id="UP000268233">
    <property type="component" value="Unassembled WGS sequence"/>
</dbReference>
<feature type="compositionally biased region" description="Basic and acidic residues" evidence="1">
    <location>
        <begin position="90"/>
        <end position="102"/>
    </location>
</feature>
<evidence type="ECO:0000313" key="2">
    <source>
        <dbReference type="EMBL" id="RKS83227.1"/>
    </source>
</evidence>
<evidence type="ECO:0000313" key="3">
    <source>
        <dbReference type="Proteomes" id="UP000268233"/>
    </source>
</evidence>
<feature type="region of interest" description="Disordered" evidence="1">
    <location>
        <begin position="90"/>
        <end position="115"/>
    </location>
</feature>
<reference evidence="2 3" key="1">
    <citation type="submission" date="2018-10" db="EMBL/GenBank/DDBJ databases">
        <title>Genomic Encyclopedia of Archaeal and Bacterial Type Strains, Phase II (KMG-II): from individual species to whole genera.</title>
        <authorList>
            <person name="Goeker M."/>
        </authorList>
    </citation>
    <scope>NUCLEOTIDE SEQUENCE [LARGE SCALE GENOMIC DNA]</scope>
    <source>
        <strain evidence="2 3">DSM 11927</strain>
    </source>
</reference>
<dbReference type="EMBL" id="RBWW01000001">
    <property type="protein sequence ID" value="RKS83227.1"/>
    <property type="molecule type" value="Genomic_DNA"/>
</dbReference>
<name>A0A495R7E9_9EURY</name>
<gene>
    <name evidence="2" type="ORF">BDK61_2565</name>
</gene>
<comment type="caution">
    <text evidence="2">The sequence shown here is derived from an EMBL/GenBank/DDBJ whole genome shotgun (WGS) entry which is preliminary data.</text>
</comment>
<dbReference type="Pfam" id="PF20126">
    <property type="entry name" value="TumE"/>
    <property type="match status" value="1"/>
</dbReference>
<keyword evidence="3" id="KW-1185">Reference proteome</keyword>
<proteinExistence type="predicted"/>
<protein>
    <submittedName>
        <fullName evidence="2">Uncharacterized protein</fullName>
    </submittedName>
</protein>
<dbReference type="InterPro" id="IPR045397">
    <property type="entry name" value="TumE-like"/>
</dbReference>
<dbReference type="RefSeq" id="WP_244209781.1">
    <property type="nucleotide sequence ID" value="NZ_RBWW01000001.1"/>
</dbReference>
<accession>A0A495R7E9</accession>
<dbReference type="AlphaFoldDB" id="A0A495R7E9"/>
<evidence type="ECO:0000256" key="1">
    <source>
        <dbReference type="SAM" id="MobiDB-lite"/>
    </source>
</evidence>
<sequence length="155" mass="17158">MMEDSETHSLRGAIDAGALHDFRTEFERLEPLASGSLDDPLSPSELRLRLDDGIGEATSATITVRWSVQSDYNVHYSDDVGRNLRWDIHPHEYTEPDSDAHYHPPPHASSDDGDVGKSCISVTELVLVARAVHQLWRAGYDTRSVAPLNNATNPP</sequence>
<organism evidence="2 3">
    <name type="scientific">Haloarcula quadrata</name>
    <dbReference type="NCBI Taxonomy" id="182779"/>
    <lineage>
        <taxon>Archaea</taxon>
        <taxon>Methanobacteriati</taxon>
        <taxon>Methanobacteriota</taxon>
        <taxon>Stenosarchaea group</taxon>
        <taxon>Halobacteria</taxon>
        <taxon>Halobacteriales</taxon>
        <taxon>Haloarculaceae</taxon>
        <taxon>Haloarcula</taxon>
    </lineage>
</organism>